<organism evidence="2 3">
    <name type="scientific">Tistrella mobilis (strain KA081020-065)</name>
    <dbReference type="NCBI Taxonomy" id="1110502"/>
    <lineage>
        <taxon>Bacteria</taxon>
        <taxon>Pseudomonadati</taxon>
        <taxon>Pseudomonadota</taxon>
        <taxon>Alphaproteobacteria</taxon>
        <taxon>Geminicoccales</taxon>
        <taxon>Geminicoccaceae</taxon>
        <taxon>Tistrella</taxon>
    </lineage>
</organism>
<dbReference type="EMBL" id="CP003237">
    <property type="protein sequence ID" value="AFK55719.1"/>
    <property type="molecule type" value="Genomic_DNA"/>
</dbReference>
<feature type="compositionally biased region" description="Low complexity" evidence="1">
    <location>
        <begin position="74"/>
        <end position="91"/>
    </location>
</feature>
<dbReference type="HOGENOM" id="CLU_2222049_0_0_5"/>
<proteinExistence type="predicted"/>
<accession>I3TSI1</accession>
<feature type="region of interest" description="Disordered" evidence="1">
    <location>
        <begin position="1"/>
        <end position="26"/>
    </location>
</feature>
<keyword evidence="2" id="KW-0614">Plasmid</keyword>
<name>I3TSI1_TISMK</name>
<evidence type="ECO:0000313" key="2">
    <source>
        <dbReference type="EMBL" id="AFK55719.1"/>
    </source>
</evidence>
<dbReference type="AlphaFoldDB" id="I3TSI1"/>
<feature type="region of interest" description="Disordered" evidence="1">
    <location>
        <begin position="61"/>
        <end position="106"/>
    </location>
</feature>
<evidence type="ECO:0000313" key="3">
    <source>
        <dbReference type="Proteomes" id="UP000005258"/>
    </source>
</evidence>
<dbReference type="Proteomes" id="UP000005258">
    <property type="component" value="Plasmid pTM1"/>
</dbReference>
<sequence>MASAHPGRRIDGTDPKRQAEHDDRSLDRALQDLYAAYGDDTSPPEELMALAREAAAALVGNPVYDDATPKDASSEASSQPDAPPADALPADTVQGGGKPRSDEHTS</sequence>
<dbReference type="RefSeq" id="WP_014747396.1">
    <property type="nucleotide sequence ID" value="NC_017957.2"/>
</dbReference>
<reference evidence="2 3" key="1">
    <citation type="journal article" date="2012" name="J. Am. Chem. Soc.">
        <title>Bacterial biosynthesis and maturation of the didemnin anti-cancer agents.</title>
        <authorList>
            <person name="Xu Y."/>
            <person name="Kersten R.D."/>
            <person name="Nam S.J."/>
            <person name="Lu L."/>
            <person name="Al-Suwailem A.M."/>
            <person name="Zheng H."/>
            <person name="Fenical W."/>
            <person name="Dorrestein P.C."/>
            <person name="Moore B.S."/>
            <person name="Qian P.Y."/>
        </authorList>
    </citation>
    <scope>NUCLEOTIDE SEQUENCE [LARGE SCALE GENOMIC DNA]</scope>
    <source>
        <strain evidence="2 3">KA081020-065</strain>
    </source>
</reference>
<dbReference type="KEGG" id="tmo:TMO_a0316"/>
<keyword evidence="3" id="KW-1185">Reference proteome</keyword>
<evidence type="ECO:0000256" key="1">
    <source>
        <dbReference type="SAM" id="MobiDB-lite"/>
    </source>
</evidence>
<gene>
    <name evidence="2" type="ordered locus">TMO_a0316</name>
</gene>
<geneLocation type="plasmid" evidence="2 3">
    <name>pTM1</name>
</geneLocation>
<protein>
    <submittedName>
        <fullName evidence="2">Uncharacterized protein</fullName>
    </submittedName>
</protein>
<feature type="compositionally biased region" description="Basic and acidic residues" evidence="1">
    <location>
        <begin position="8"/>
        <end position="26"/>
    </location>
</feature>